<proteinExistence type="inferred from homology"/>
<feature type="compositionally biased region" description="Polar residues" evidence="4">
    <location>
        <begin position="743"/>
        <end position="752"/>
    </location>
</feature>
<evidence type="ECO:0000313" key="6">
    <source>
        <dbReference type="Proteomes" id="UP000241394"/>
    </source>
</evidence>
<dbReference type="GO" id="GO:0051382">
    <property type="term" value="P:kinetochore assembly"/>
    <property type="evidence" value="ECO:0007669"/>
    <property type="project" value="InterPro"/>
</dbReference>
<dbReference type="STRING" id="1590841.A0A2R6QFQ8"/>
<dbReference type="EMBL" id="NKQK01000016">
    <property type="protein sequence ID" value="PSS07458.1"/>
    <property type="molecule type" value="Genomic_DNA"/>
</dbReference>
<dbReference type="Proteomes" id="UP000241394">
    <property type="component" value="Chromosome LG16"/>
</dbReference>
<dbReference type="GO" id="GO:0051315">
    <property type="term" value="P:attachment of mitotic spindle microtubules to kinetochore"/>
    <property type="evidence" value="ECO:0007669"/>
    <property type="project" value="TreeGrafter"/>
</dbReference>
<evidence type="ECO:0000256" key="1">
    <source>
        <dbReference type="ARBA" id="ARBA00004123"/>
    </source>
</evidence>
<gene>
    <name evidence="5" type="ORF">CEY00_Acc17805</name>
</gene>
<sequence length="855" mass="95841">MKDVDEPQGSDHMDPLYGLSGLSLFPRTIRVSTDAPKPNHTKDIESIHNFMKSTMLRSPSKHSEQAKAVLDGNSELLNSKFASFIASEKKIEDVAKRGKENAQERRPGLGRRRARFSLKPNSSQPYVRVGSSLDIEELEDPVEYFLAHERLENAQKELQRQMGGNTTNLNDYNMYRTERRRRPALLERSVRYKHRYSSMLPESDETFMSSQVPREQDNFRSPGCISQPETADSDVELQEKELAGSMSKTENRVNELLDELLSNNSENLDGDELLSFLQDRLHIKPLDLDKLCLPDFHDVGKNDFMDLEDNLPRPRNALSDIHNLMKGISGKTPVKQKQVAESPVHSLASPTPPKSPFASITLLQKHLLHSDLLNDPFSPFNLSPARNSCYVEPVNEQSDHYNTRKKSGGFGELKSLITEIGDIRVNDVGSQEMITGDSVIRFENSANDNSSRYGVGINDMPSGSHVDLIENNVSRNTEAEIVDGHDSRLKTDMMDVCTNCPNEMITGDSITQFEKSAIDNSSRHGVGINDMSSGSHGDLIDNNASRNMGVGIVNDNGSRLNTDTDVPTSCPNEMEENDSRFKTDTDVPTSCPNEMEENDSRFKTDTDVHTSCPNEMDENDNRLITDVQANGPNEMEENVGDMLHEAVSSEDLNFGNSSRPCNDFQTDRRNEMENNVNQIDEPNEMEQNVENMPLNAQPDINIEHPTTGKLNDQSSPAAVGPHAMDGPSETSDVIPEHHIENVQEPSGVSLNERSSEKRPPRAVHKRKTLSHRQSLAGAGTDWESGVRRSKRIRMRPLEYWRGERFLYGRIHESLTTVIGVKYVSPAKGDEGKPSIRVKSYVSDEYKDLVELAALH</sequence>
<accession>A0A2R6QFQ8</accession>
<feature type="region of interest" description="Disordered" evidence="4">
    <location>
        <begin position="332"/>
        <end position="353"/>
    </location>
</feature>
<keyword evidence="3" id="KW-0539">Nucleus</keyword>
<evidence type="ECO:0000313" key="5">
    <source>
        <dbReference type="EMBL" id="PSS07458.1"/>
    </source>
</evidence>
<feature type="region of interest" description="Disordered" evidence="4">
    <location>
        <begin position="570"/>
        <end position="606"/>
    </location>
</feature>
<comment type="similarity">
    <text evidence="2">Belongs to the CENP-C/MIF2 family.</text>
</comment>
<organism evidence="5 6">
    <name type="scientific">Actinidia chinensis var. chinensis</name>
    <name type="common">Chinese soft-hair kiwi</name>
    <dbReference type="NCBI Taxonomy" id="1590841"/>
    <lineage>
        <taxon>Eukaryota</taxon>
        <taxon>Viridiplantae</taxon>
        <taxon>Streptophyta</taxon>
        <taxon>Embryophyta</taxon>
        <taxon>Tracheophyta</taxon>
        <taxon>Spermatophyta</taxon>
        <taxon>Magnoliopsida</taxon>
        <taxon>eudicotyledons</taxon>
        <taxon>Gunneridae</taxon>
        <taxon>Pentapetalae</taxon>
        <taxon>asterids</taxon>
        <taxon>Ericales</taxon>
        <taxon>Actinidiaceae</taxon>
        <taxon>Actinidia</taxon>
    </lineage>
</organism>
<dbReference type="PANTHER" id="PTHR16684">
    <property type="entry name" value="CENTROMERE PROTEIN C"/>
    <property type="match status" value="1"/>
</dbReference>
<evidence type="ECO:0000256" key="2">
    <source>
        <dbReference type="ARBA" id="ARBA00010291"/>
    </source>
</evidence>
<feature type="region of interest" description="Disordered" evidence="4">
    <location>
        <begin position="205"/>
        <end position="235"/>
    </location>
</feature>
<evidence type="ECO:0000256" key="3">
    <source>
        <dbReference type="ARBA" id="ARBA00023242"/>
    </source>
</evidence>
<feature type="region of interest" description="Disordered" evidence="4">
    <location>
        <begin position="701"/>
        <end position="782"/>
    </location>
</feature>
<comment type="subcellular location">
    <subcellularLocation>
        <location evidence="1">Nucleus</location>
    </subcellularLocation>
</comment>
<dbReference type="GO" id="GO:0000776">
    <property type="term" value="C:kinetochore"/>
    <property type="evidence" value="ECO:0007669"/>
    <property type="project" value="InterPro"/>
</dbReference>
<reference evidence="5 6" key="1">
    <citation type="submission" date="2017-07" db="EMBL/GenBank/DDBJ databases">
        <title>An improved, manually edited Actinidia chinensis var. chinensis (kiwifruit) genome highlights the challenges associated with draft genomes and gene prediction in plants.</title>
        <authorList>
            <person name="Pilkington S."/>
            <person name="Crowhurst R."/>
            <person name="Hilario E."/>
            <person name="Nardozza S."/>
            <person name="Fraser L."/>
            <person name="Peng Y."/>
            <person name="Gunaseelan K."/>
            <person name="Simpson R."/>
            <person name="Tahir J."/>
            <person name="Deroles S."/>
            <person name="Templeton K."/>
            <person name="Luo Z."/>
            <person name="Davy M."/>
            <person name="Cheng C."/>
            <person name="Mcneilage M."/>
            <person name="Scaglione D."/>
            <person name="Liu Y."/>
            <person name="Zhang Q."/>
            <person name="Datson P."/>
            <person name="De Silva N."/>
            <person name="Gardiner S."/>
            <person name="Bassett H."/>
            <person name="Chagne D."/>
            <person name="Mccallum J."/>
            <person name="Dzierzon H."/>
            <person name="Deng C."/>
            <person name="Wang Y.-Y."/>
            <person name="Barron N."/>
            <person name="Manako K."/>
            <person name="Bowen J."/>
            <person name="Foster T."/>
            <person name="Erridge Z."/>
            <person name="Tiffin H."/>
            <person name="Waite C."/>
            <person name="Davies K."/>
            <person name="Grierson E."/>
            <person name="Laing W."/>
            <person name="Kirk R."/>
            <person name="Chen X."/>
            <person name="Wood M."/>
            <person name="Montefiori M."/>
            <person name="Brummell D."/>
            <person name="Schwinn K."/>
            <person name="Catanach A."/>
            <person name="Fullerton C."/>
            <person name="Li D."/>
            <person name="Meiyalaghan S."/>
            <person name="Nieuwenhuizen N."/>
            <person name="Read N."/>
            <person name="Prakash R."/>
            <person name="Hunter D."/>
            <person name="Zhang H."/>
            <person name="Mckenzie M."/>
            <person name="Knabel M."/>
            <person name="Harris A."/>
            <person name="Allan A."/>
            <person name="Chen A."/>
            <person name="Janssen B."/>
            <person name="Plunkett B."/>
            <person name="Dwamena C."/>
            <person name="Voogd C."/>
            <person name="Leif D."/>
            <person name="Lafferty D."/>
            <person name="Souleyre E."/>
            <person name="Varkonyi-Gasic E."/>
            <person name="Gambi F."/>
            <person name="Hanley J."/>
            <person name="Yao J.-L."/>
            <person name="Cheung J."/>
            <person name="David K."/>
            <person name="Warren B."/>
            <person name="Marsh K."/>
            <person name="Snowden K."/>
            <person name="Lin-Wang K."/>
            <person name="Brian L."/>
            <person name="Martinez-Sanchez M."/>
            <person name="Wang M."/>
            <person name="Ileperuma N."/>
            <person name="Macnee N."/>
            <person name="Campin R."/>
            <person name="Mcatee P."/>
            <person name="Drummond R."/>
            <person name="Espley R."/>
            <person name="Ireland H."/>
            <person name="Wu R."/>
            <person name="Atkinson R."/>
            <person name="Karunairetnam S."/>
            <person name="Bulley S."/>
            <person name="Chunkath S."/>
            <person name="Hanley Z."/>
            <person name="Storey R."/>
            <person name="Thrimawithana A."/>
            <person name="Thomson S."/>
            <person name="David C."/>
            <person name="Testolin R."/>
        </authorList>
    </citation>
    <scope>NUCLEOTIDE SEQUENCE [LARGE SCALE GENOMIC DNA]</scope>
    <source>
        <strain evidence="6">cv. Red5</strain>
        <tissue evidence="5">Young leaf</tissue>
    </source>
</reference>
<dbReference type="AlphaFoldDB" id="A0A2R6QFQ8"/>
<dbReference type="OrthoDB" id="1939643at2759"/>
<feature type="compositionally biased region" description="Basic residues" evidence="4">
    <location>
        <begin position="760"/>
        <end position="770"/>
    </location>
</feature>
<dbReference type="GO" id="GO:0005634">
    <property type="term" value="C:nucleus"/>
    <property type="evidence" value="ECO:0007669"/>
    <property type="project" value="UniProtKB-SubCell"/>
</dbReference>
<name>A0A2R6QFQ8_ACTCC</name>
<dbReference type="InParanoid" id="A0A2R6QFQ8"/>
<dbReference type="FunCoup" id="A0A2R6QFQ8">
    <property type="interactions" value="1897"/>
</dbReference>
<dbReference type="InterPro" id="IPR028386">
    <property type="entry name" value="CENP-C/Mif2/cnp3"/>
</dbReference>
<reference evidence="6" key="2">
    <citation type="journal article" date="2018" name="BMC Genomics">
        <title>A manually annotated Actinidia chinensis var. chinensis (kiwifruit) genome highlights the challenges associated with draft genomes and gene prediction in plants.</title>
        <authorList>
            <person name="Pilkington S.M."/>
            <person name="Crowhurst R."/>
            <person name="Hilario E."/>
            <person name="Nardozza S."/>
            <person name="Fraser L."/>
            <person name="Peng Y."/>
            <person name="Gunaseelan K."/>
            <person name="Simpson R."/>
            <person name="Tahir J."/>
            <person name="Deroles S.C."/>
            <person name="Templeton K."/>
            <person name="Luo Z."/>
            <person name="Davy M."/>
            <person name="Cheng C."/>
            <person name="McNeilage M."/>
            <person name="Scaglione D."/>
            <person name="Liu Y."/>
            <person name="Zhang Q."/>
            <person name="Datson P."/>
            <person name="De Silva N."/>
            <person name="Gardiner S.E."/>
            <person name="Bassett H."/>
            <person name="Chagne D."/>
            <person name="McCallum J."/>
            <person name="Dzierzon H."/>
            <person name="Deng C."/>
            <person name="Wang Y.Y."/>
            <person name="Barron L."/>
            <person name="Manako K."/>
            <person name="Bowen J."/>
            <person name="Foster T.M."/>
            <person name="Erridge Z.A."/>
            <person name="Tiffin H."/>
            <person name="Waite C.N."/>
            <person name="Davies K.M."/>
            <person name="Grierson E.P."/>
            <person name="Laing W.A."/>
            <person name="Kirk R."/>
            <person name="Chen X."/>
            <person name="Wood M."/>
            <person name="Montefiori M."/>
            <person name="Brummell D.A."/>
            <person name="Schwinn K.E."/>
            <person name="Catanach A."/>
            <person name="Fullerton C."/>
            <person name="Li D."/>
            <person name="Meiyalaghan S."/>
            <person name="Nieuwenhuizen N."/>
            <person name="Read N."/>
            <person name="Prakash R."/>
            <person name="Hunter D."/>
            <person name="Zhang H."/>
            <person name="McKenzie M."/>
            <person name="Knabel M."/>
            <person name="Harris A."/>
            <person name="Allan A.C."/>
            <person name="Gleave A."/>
            <person name="Chen A."/>
            <person name="Janssen B.J."/>
            <person name="Plunkett B."/>
            <person name="Ampomah-Dwamena C."/>
            <person name="Voogd C."/>
            <person name="Leif D."/>
            <person name="Lafferty D."/>
            <person name="Souleyre E.J.F."/>
            <person name="Varkonyi-Gasic E."/>
            <person name="Gambi F."/>
            <person name="Hanley J."/>
            <person name="Yao J.L."/>
            <person name="Cheung J."/>
            <person name="David K.M."/>
            <person name="Warren B."/>
            <person name="Marsh K."/>
            <person name="Snowden K.C."/>
            <person name="Lin-Wang K."/>
            <person name="Brian L."/>
            <person name="Martinez-Sanchez M."/>
            <person name="Wang M."/>
            <person name="Ileperuma N."/>
            <person name="Macnee N."/>
            <person name="Campin R."/>
            <person name="McAtee P."/>
            <person name="Drummond R.S.M."/>
            <person name="Espley R.V."/>
            <person name="Ireland H.S."/>
            <person name="Wu R."/>
            <person name="Atkinson R.G."/>
            <person name="Karunairetnam S."/>
            <person name="Bulley S."/>
            <person name="Chunkath S."/>
            <person name="Hanley Z."/>
            <person name="Storey R."/>
            <person name="Thrimawithana A.H."/>
            <person name="Thomson S."/>
            <person name="David C."/>
            <person name="Testolin R."/>
            <person name="Huang H."/>
            <person name="Hellens R.P."/>
            <person name="Schaffer R.J."/>
        </authorList>
    </citation>
    <scope>NUCLEOTIDE SEQUENCE [LARGE SCALE GENOMIC DNA]</scope>
    <source>
        <strain evidence="6">cv. Red5</strain>
    </source>
</reference>
<comment type="caution">
    <text evidence="5">The sequence shown here is derived from an EMBL/GenBank/DDBJ whole genome shotgun (WGS) entry which is preliminary data.</text>
</comment>
<dbReference type="PANTHER" id="PTHR16684:SF11">
    <property type="entry name" value="CENTROMERE PROTEIN C"/>
    <property type="match status" value="1"/>
</dbReference>
<protein>
    <submittedName>
        <fullName evidence="5">Ring-infected erythrocyte surface antigen like</fullName>
    </submittedName>
</protein>
<dbReference type="OMA" id="TSCPNEM"/>
<dbReference type="GO" id="GO:0019237">
    <property type="term" value="F:centromeric DNA binding"/>
    <property type="evidence" value="ECO:0007669"/>
    <property type="project" value="InterPro"/>
</dbReference>
<evidence type="ECO:0000256" key="4">
    <source>
        <dbReference type="SAM" id="MobiDB-lite"/>
    </source>
</evidence>
<dbReference type="Gramene" id="PSS07458">
    <property type="protein sequence ID" value="PSS07458"/>
    <property type="gene ID" value="CEY00_Acc17805"/>
</dbReference>
<keyword evidence="6" id="KW-1185">Reference proteome</keyword>
<dbReference type="GO" id="GO:0051455">
    <property type="term" value="P:spindle attachment to meiosis I kinetochore"/>
    <property type="evidence" value="ECO:0007669"/>
    <property type="project" value="TreeGrafter"/>
</dbReference>